<dbReference type="InterPro" id="IPR000233">
    <property type="entry name" value="Cadherin_Y-type_LIR"/>
</dbReference>
<dbReference type="InterPro" id="IPR039808">
    <property type="entry name" value="Cadherin"/>
</dbReference>
<dbReference type="PRINTS" id="PR00205">
    <property type="entry name" value="CADHERIN"/>
</dbReference>
<feature type="transmembrane region" description="Helical" evidence="17">
    <location>
        <begin position="746"/>
        <end position="767"/>
    </location>
</feature>
<evidence type="ECO:0000313" key="19">
    <source>
        <dbReference type="EMBL" id="KAF0047475.1"/>
    </source>
</evidence>
<dbReference type="GO" id="GO:0099560">
    <property type="term" value="P:synaptic membrane adhesion"/>
    <property type="evidence" value="ECO:0007669"/>
    <property type="project" value="TreeGrafter"/>
</dbReference>
<comment type="caution">
    <text evidence="19">The sequence shown here is derived from an EMBL/GenBank/DDBJ whole genome shotgun (WGS) entry which is preliminary data.</text>
</comment>
<keyword evidence="8 14" id="KW-0106">Calcium</keyword>
<evidence type="ECO:0000256" key="12">
    <source>
        <dbReference type="ARBA" id="ARBA00023136"/>
    </source>
</evidence>
<dbReference type="FunFam" id="4.10.900.10:FF:000001">
    <property type="entry name" value="Cadherin 2"/>
    <property type="match status" value="1"/>
</dbReference>
<dbReference type="FunFam" id="2.60.40.60:FF:000008">
    <property type="entry name" value="Cadherin 24"/>
    <property type="match status" value="1"/>
</dbReference>
<feature type="domain" description="Cadherin" evidence="18">
    <location>
        <begin position="232"/>
        <end position="342"/>
    </location>
</feature>
<evidence type="ECO:0000256" key="8">
    <source>
        <dbReference type="ARBA" id="ARBA00022837"/>
    </source>
</evidence>
<feature type="domain" description="Cadherin" evidence="18">
    <location>
        <begin position="461"/>
        <end position="514"/>
    </location>
</feature>
<dbReference type="Proteomes" id="UP000438429">
    <property type="component" value="Unassembled WGS sequence"/>
</dbReference>
<gene>
    <name evidence="19" type="ORF">F2P81_001108</name>
</gene>
<organism evidence="19 20">
    <name type="scientific">Scophthalmus maximus</name>
    <name type="common">Turbot</name>
    <name type="synonym">Psetta maxima</name>
    <dbReference type="NCBI Taxonomy" id="52904"/>
    <lineage>
        <taxon>Eukaryota</taxon>
        <taxon>Metazoa</taxon>
        <taxon>Chordata</taxon>
        <taxon>Craniata</taxon>
        <taxon>Vertebrata</taxon>
        <taxon>Euteleostomi</taxon>
        <taxon>Actinopterygii</taxon>
        <taxon>Neopterygii</taxon>
        <taxon>Teleostei</taxon>
        <taxon>Neoteleostei</taxon>
        <taxon>Acanthomorphata</taxon>
        <taxon>Carangaria</taxon>
        <taxon>Pleuronectiformes</taxon>
        <taxon>Pleuronectoidei</taxon>
        <taxon>Scophthalmidae</taxon>
        <taxon>Scophthalmus</taxon>
    </lineage>
</organism>
<dbReference type="GO" id="GO:0016339">
    <property type="term" value="P:calcium-dependent cell-cell adhesion via plasma membrane cell adhesion molecules"/>
    <property type="evidence" value="ECO:0007669"/>
    <property type="project" value="TreeGrafter"/>
</dbReference>
<comment type="subcellular location">
    <subcellularLocation>
        <location evidence="2">Cell junction</location>
        <location evidence="2">Adherens junction</location>
    </subcellularLocation>
    <subcellularLocation>
        <location evidence="1 15">Cell membrane</location>
        <topology evidence="1 15">Single-pass type I membrane protein</topology>
    </subcellularLocation>
</comment>
<keyword evidence="3" id="KW-1003">Cell membrane</keyword>
<dbReference type="InterPro" id="IPR027397">
    <property type="entry name" value="Catenin-bd_sf"/>
</dbReference>
<evidence type="ECO:0000256" key="16">
    <source>
        <dbReference type="RuleBase" id="RU004357"/>
    </source>
</evidence>
<evidence type="ECO:0000256" key="17">
    <source>
        <dbReference type="SAM" id="Phobius"/>
    </source>
</evidence>
<dbReference type="Gene3D" id="2.60.40.60">
    <property type="entry name" value="Cadherins"/>
    <property type="match status" value="5"/>
</dbReference>
<dbReference type="FunFam" id="2.60.40.60:FF:000017">
    <property type="entry name" value="Cadherin 24"/>
    <property type="match status" value="1"/>
</dbReference>
<sequence>MLSNEHLSQSLNYNGASERGRAEPVAHAGAQCLRRGWRTESDASSGFISRVSKSRCSPDMTGYGFIDPVQYLRAQRRSVWTPRPEMRTLLLAATWLCLGPSLDALSLGGRRTEAADGGEKPLRRVRRGWMWNQFFLQEEYTGSDYQYIGKSDQDHGNGVVKYVLSGEGAGTVFVIDENNGDLHATRRLDREEKAFYILRATVVNKRTGQKLEPETEFTVKLHDINDNEPHFSKEVYTGSVPERSDIGTSVIQVTATDADDGMYGNSAKLVYSISQGHPYFSVDPNTGVIRTALGPRDMDREQREHYQVVIEAKDMAGQRGGLTGTTVVNITLTDVNDNPPHFTQSIYQFRVPESSRSGSPVGRIRATDRDTGKNAEMYFTIASGDGMDMFDISTDRVTQEGVISVSKPSYTVEIQVQNTQLDPRFMSMSSKNMATVRIGVEDVDEPPLFDKASYLMELKEDAEVGAAVGSKKPSYTVEIQVQNTQLDPRFMSMSSKNMATVRIGVEDVDEPPLFDKASYLMELKEDAEVGAAVGSVSAVDPDGARSMVKYSIDRRTDMDRLFNVHPGNGSVFLLRRLDREEAAWHNISIIATEFNNPRQSSHAPVFIRLLDINDNAPAFATVYETFVCERTKAGQRIQTVSAVDADEPSTGHKFFFSLAPEMMHRSNFTVRDNGDNTASILTRRASYSRLHQSVYLVPVVITDGDYPMQSSTGTLTVRVCTCDREGNMELCNPEALSSSPGLSTGALIAILLCAIILLMIVVLFTALRRQRKKEPLIISKEDVRDNVVSYNDEGGGEEDTQAFDIGALRHPDAAAALEETAKQRRDIIPTDTLLYPAHRRPAPAAGLILPPVGVASRGNGDVREFINQRVLENDCNPTAPPYDSLATYAYEGAGSVAESLSSLGSASSEAEQDYHYLSDWGPRFKKLADLRSIDRDALNARVVKCGVLPWLKIGRVLPQQIRHSSNLTQISIYQLHHHLYSTRGDCKRDVALASSIPPITLRLYKMSGAEGTAEVFLRATGSTAFTHPMCCVHSCSGVATEKIGSDHPGLQRAAKSITSFLLTPNMFRRLFLPPRGTFAFTLTLVSPRTRKQSSGRFRETVAFARESVPLLMEKNITSPHKPQFV</sequence>
<keyword evidence="12 17" id="KW-0472">Membrane</keyword>
<dbReference type="InterPro" id="IPR015919">
    <property type="entry name" value="Cadherin-like_sf"/>
</dbReference>
<evidence type="ECO:0000256" key="14">
    <source>
        <dbReference type="PROSITE-ProRule" id="PRU00043"/>
    </source>
</evidence>
<feature type="domain" description="Cadherin" evidence="18">
    <location>
        <begin position="619"/>
        <end position="735"/>
    </location>
</feature>
<dbReference type="GO" id="GO:0016477">
    <property type="term" value="P:cell migration"/>
    <property type="evidence" value="ECO:0007669"/>
    <property type="project" value="TreeGrafter"/>
</dbReference>
<evidence type="ECO:0000256" key="3">
    <source>
        <dbReference type="ARBA" id="ARBA00022475"/>
    </source>
</evidence>
<keyword evidence="13" id="KW-0325">Glycoprotein</keyword>
<dbReference type="GO" id="GO:0005912">
    <property type="term" value="C:adherens junction"/>
    <property type="evidence" value="ECO:0007669"/>
    <property type="project" value="UniProtKB-SubCell"/>
</dbReference>
<dbReference type="FunFam" id="2.60.40.60:FF:000012">
    <property type="entry name" value="Cadherin 24"/>
    <property type="match status" value="1"/>
</dbReference>
<evidence type="ECO:0000256" key="9">
    <source>
        <dbReference type="ARBA" id="ARBA00022889"/>
    </source>
</evidence>
<keyword evidence="11 17" id="KW-1133">Transmembrane helix</keyword>
<dbReference type="GO" id="GO:0007043">
    <property type="term" value="P:cell-cell junction assembly"/>
    <property type="evidence" value="ECO:0007669"/>
    <property type="project" value="TreeGrafter"/>
</dbReference>
<dbReference type="PANTHER" id="PTHR24027">
    <property type="entry name" value="CADHERIN-23"/>
    <property type="match status" value="1"/>
</dbReference>
<evidence type="ECO:0000259" key="18">
    <source>
        <dbReference type="PROSITE" id="PS50268"/>
    </source>
</evidence>
<dbReference type="GO" id="GO:0016342">
    <property type="term" value="C:catenin complex"/>
    <property type="evidence" value="ECO:0007669"/>
    <property type="project" value="TreeGrafter"/>
</dbReference>
<feature type="domain" description="Cadherin" evidence="18">
    <location>
        <begin position="151"/>
        <end position="231"/>
    </location>
</feature>
<feature type="domain" description="Cadherin" evidence="18">
    <location>
        <begin position="343"/>
        <end position="449"/>
    </location>
</feature>
<dbReference type="Pfam" id="PF01049">
    <property type="entry name" value="CADH_Y-type_LIR"/>
    <property type="match status" value="1"/>
</dbReference>
<proteinExistence type="predicted"/>
<keyword evidence="4 15" id="KW-0812">Transmembrane</keyword>
<keyword evidence="9 15" id="KW-0130">Cell adhesion</keyword>
<dbReference type="GO" id="GO:0002009">
    <property type="term" value="P:morphogenesis of an epithelium"/>
    <property type="evidence" value="ECO:0007669"/>
    <property type="project" value="UniProtKB-ARBA"/>
</dbReference>
<dbReference type="GO" id="GO:0007156">
    <property type="term" value="P:homophilic cell adhesion via plasma membrane adhesion molecules"/>
    <property type="evidence" value="ECO:0007669"/>
    <property type="project" value="InterPro"/>
</dbReference>
<dbReference type="PROSITE" id="PS50268">
    <property type="entry name" value="CADHERIN_2"/>
    <property type="match status" value="6"/>
</dbReference>
<evidence type="ECO:0000256" key="6">
    <source>
        <dbReference type="ARBA" id="ARBA00022729"/>
    </source>
</evidence>
<dbReference type="AlphaFoldDB" id="A0A6A4TQ81"/>
<evidence type="ECO:0000256" key="15">
    <source>
        <dbReference type="RuleBase" id="RU003318"/>
    </source>
</evidence>
<feature type="domain" description="Cadherin" evidence="18">
    <location>
        <begin position="515"/>
        <end position="619"/>
    </location>
</feature>
<keyword evidence="6" id="KW-0732">Signal</keyword>
<keyword evidence="5" id="KW-0479">Metal-binding</keyword>
<evidence type="ECO:0000256" key="4">
    <source>
        <dbReference type="ARBA" id="ARBA00022692"/>
    </source>
</evidence>
<dbReference type="GO" id="GO:0045296">
    <property type="term" value="F:cadherin binding"/>
    <property type="evidence" value="ECO:0007669"/>
    <property type="project" value="TreeGrafter"/>
</dbReference>
<accession>A0A6A4TQ81</accession>
<evidence type="ECO:0000256" key="1">
    <source>
        <dbReference type="ARBA" id="ARBA00004251"/>
    </source>
</evidence>
<protein>
    <recommendedName>
        <fullName evidence="18">Cadherin domain-containing protein</fullName>
    </recommendedName>
</protein>
<name>A0A6A4TQ81_SCOMX</name>
<dbReference type="GO" id="GO:0005509">
    <property type="term" value="F:calcium ion binding"/>
    <property type="evidence" value="ECO:0007669"/>
    <property type="project" value="UniProtKB-UniRule"/>
</dbReference>
<evidence type="ECO:0000256" key="5">
    <source>
        <dbReference type="ARBA" id="ARBA00022723"/>
    </source>
</evidence>
<dbReference type="GO" id="GO:0008013">
    <property type="term" value="F:beta-catenin binding"/>
    <property type="evidence" value="ECO:0007669"/>
    <property type="project" value="TreeGrafter"/>
</dbReference>
<evidence type="ECO:0000256" key="11">
    <source>
        <dbReference type="ARBA" id="ARBA00022989"/>
    </source>
</evidence>
<evidence type="ECO:0000256" key="13">
    <source>
        <dbReference type="ARBA" id="ARBA00023180"/>
    </source>
</evidence>
<keyword evidence="7" id="KW-0677">Repeat</keyword>
<dbReference type="PROSITE" id="PS00232">
    <property type="entry name" value="CADHERIN_1"/>
    <property type="match status" value="2"/>
</dbReference>
<keyword evidence="10" id="KW-0965">Cell junction</keyword>
<reference evidence="19 20" key="1">
    <citation type="submission" date="2019-06" db="EMBL/GenBank/DDBJ databases">
        <title>Draft genomes of female and male turbot (Scophthalmus maximus).</title>
        <authorList>
            <person name="Xu H."/>
            <person name="Xu X.-W."/>
            <person name="Shao C."/>
            <person name="Chen S."/>
        </authorList>
    </citation>
    <scope>NUCLEOTIDE SEQUENCE [LARGE SCALE GENOMIC DNA]</scope>
    <source>
        <strain evidence="19">Ysfricsl-2016a</strain>
        <tissue evidence="19">Blood</tissue>
    </source>
</reference>
<dbReference type="EMBL" id="VEVO01000001">
    <property type="protein sequence ID" value="KAF0047475.1"/>
    <property type="molecule type" value="Genomic_DNA"/>
</dbReference>
<dbReference type="Pfam" id="PF00028">
    <property type="entry name" value="Cadherin"/>
    <property type="match status" value="5"/>
</dbReference>
<dbReference type="FunFam" id="2.60.40.60:FF:000009">
    <property type="entry name" value="Cadherin 24"/>
    <property type="match status" value="1"/>
</dbReference>
<dbReference type="FunFam" id="2.60.40.60:FF:000014">
    <property type="entry name" value="Cadherin 8"/>
    <property type="match status" value="1"/>
</dbReference>
<dbReference type="GO" id="GO:0000902">
    <property type="term" value="P:cell morphogenesis"/>
    <property type="evidence" value="ECO:0007669"/>
    <property type="project" value="TreeGrafter"/>
</dbReference>
<dbReference type="SMART" id="SM00112">
    <property type="entry name" value="CA"/>
    <property type="match status" value="5"/>
</dbReference>
<evidence type="ECO:0000256" key="2">
    <source>
        <dbReference type="ARBA" id="ARBA00004536"/>
    </source>
</evidence>
<dbReference type="GO" id="GO:0044331">
    <property type="term" value="P:cell-cell adhesion mediated by cadherin"/>
    <property type="evidence" value="ECO:0007669"/>
    <property type="project" value="TreeGrafter"/>
</dbReference>
<dbReference type="GO" id="GO:0034332">
    <property type="term" value="P:adherens junction organization"/>
    <property type="evidence" value="ECO:0007669"/>
    <property type="project" value="TreeGrafter"/>
</dbReference>
<evidence type="ECO:0000256" key="10">
    <source>
        <dbReference type="ARBA" id="ARBA00022949"/>
    </source>
</evidence>
<comment type="function">
    <text evidence="16">Cadherins are calcium-dependent cell adhesion proteins.</text>
</comment>
<dbReference type="InterPro" id="IPR020894">
    <property type="entry name" value="Cadherin_CS"/>
</dbReference>
<dbReference type="Gene3D" id="4.10.900.10">
    <property type="entry name" value="TCF3-CBD (Catenin binding domain)"/>
    <property type="match status" value="1"/>
</dbReference>
<evidence type="ECO:0000256" key="7">
    <source>
        <dbReference type="ARBA" id="ARBA00022737"/>
    </source>
</evidence>
<dbReference type="SUPFAM" id="SSF49313">
    <property type="entry name" value="Cadherin-like"/>
    <property type="match status" value="5"/>
</dbReference>
<dbReference type="CDD" id="cd11304">
    <property type="entry name" value="Cadherin_repeat"/>
    <property type="match status" value="5"/>
</dbReference>
<dbReference type="PANTHER" id="PTHR24027:SF428">
    <property type="entry name" value="CADHERIN 6"/>
    <property type="match status" value="1"/>
</dbReference>
<evidence type="ECO:0000313" key="20">
    <source>
        <dbReference type="Proteomes" id="UP000438429"/>
    </source>
</evidence>
<dbReference type="InterPro" id="IPR002126">
    <property type="entry name" value="Cadherin-like_dom"/>
</dbReference>